<evidence type="ECO:0000313" key="2">
    <source>
        <dbReference type="Proteomes" id="UP000012159"/>
    </source>
</evidence>
<sequence>MRVLTTKQENQQKELRVGPKTIFCGNDIGGTLPSLLNVKS</sequence>
<dbReference type="Proteomes" id="UP000012159">
    <property type="component" value="Unassembled WGS sequence"/>
</dbReference>
<reference evidence="1 2" key="1">
    <citation type="submission" date="2013-01" db="EMBL/GenBank/DDBJ databases">
        <authorList>
            <person name="Harkins D.M."/>
            <person name="Durkin A.S."/>
            <person name="Brinkac L.M."/>
            <person name="Haft D.H."/>
            <person name="Selengut J.D."/>
            <person name="Sanka R."/>
            <person name="DePew J."/>
            <person name="Purushe J."/>
            <person name="Picardeau M."/>
            <person name="Werts C."/>
            <person name="Goarant C."/>
            <person name="Vinetz J.M."/>
            <person name="Sutton G.G."/>
            <person name="Nierman W.C."/>
            <person name="Fouts D.E."/>
        </authorList>
    </citation>
    <scope>NUCLEOTIDE SEQUENCE [LARGE SCALE GENOMIC DNA]</scope>
    <source>
        <strain evidence="1 2">200901868</strain>
    </source>
</reference>
<name>M6W0M7_LEPBO</name>
<protein>
    <submittedName>
        <fullName evidence="1">Uncharacterized protein</fullName>
    </submittedName>
</protein>
<evidence type="ECO:0000313" key="1">
    <source>
        <dbReference type="EMBL" id="EMO63317.1"/>
    </source>
</evidence>
<accession>M6W0M7</accession>
<organism evidence="1 2">
    <name type="scientific">Leptospira borgpetersenii serovar Pomona str. 200901868</name>
    <dbReference type="NCBI Taxonomy" id="1192866"/>
    <lineage>
        <taxon>Bacteria</taxon>
        <taxon>Pseudomonadati</taxon>
        <taxon>Spirochaetota</taxon>
        <taxon>Spirochaetia</taxon>
        <taxon>Leptospirales</taxon>
        <taxon>Leptospiraceae</taxon>
        <taxon>Leptospira</taxon>
    </lineage>
</organism>
<dbReference type="AlphaFoldDB" id="M6W0M7"/>
<comment type="caution">
    <text evidence="1">The sequence shown here is derived from an EMBL/GenBank/DDBJ whole genome shotgun (WGS) entry which is preliminary data.</text>
</comment>
<gene>
    <name evidence="1" type="ORF">LEP1GSC133_2149</name>
</gene>
<proteinExistence type="predicted"/>
<dbReference type="EMBL" id="AKWF02000057">
    <property type="protein sequence ID" value="EMO63317.1"/>
    <property type="molecule type" value="Genomic_DNA"/>
</dbReference>